<keyword evidence="3" id="KW-1185">Reference proteome</keyword>
<dbReference type="AlphaFoldDB" id="A0A511NBC1"/>
<proteinExistence type="predicted"/>
<sequence>MGKKLDSITGTLQDFIEKQKIFFVGTAGAEGHVNLSPKGMDSLRVLGPNRVAWLNVTGSGNESAAHVLENGRMTVMFCAFEGPPMILRLYGKARVYHAYDPEWPELLALFPTFPGTRQIFVVDVDLVQTSCGMAVPFFDYRDEREELNRWAEKKSPEQMHAYWEQKNTLSLDGKPTHIFEP</sequence>
<dbReference type="Gene3D" id="2.30.110.10">
    <property type="entry name" value="Electron Transport, Fmn-binding Protein, Chain A"/>
    <property type="match status" value="1"/>
</dbReference>
<dbReference type="InterPro" id="IPR012349">
    <property type="entry name" value="Split_barrel_FMN-bd"/>
</dbReference>
<dbReference type="OrthoDB" id="115989at2"/>
<accession>A0A511NBC1</accession>
<protein>
    <submittedName>
        <fullName evidence="2">Pyridoxamine 5'-phosphate oxidase</fullName>
    </submittedName>
</protein>
<gene>
    <name evidence="2" type="ORF">DC3_54910</name>
</gene>
<evidence type="ECO:0000259" key="1">
    <source>
        <dbReference type="Pfam" id="PF01243"/>
    </source>
</evidence>
<dbReference type="Pfam" id="PF01243">
    <property type="entry name" value="PNPOx_N"/>
    <property type="match status" value="1"/>
</dbReference>
<feature type="domain" description="Pyridoxamine 5'-phosphate oxidase N-terminal" evidence="1">
    <location>
        <begin position="9"/>
        <end position="128"/>
    </location>
</feature>
<evidence type="ECO:0000313" key="2">
    <source>
        <dbReference type="EMBL" id="GEM49856.1"/>
    </source>
</evidence>
<evidence type="ECO:0000313" key="3">
    <source>
        <dbReference type="Proteomes" id="UP000321306"/>
    </source>
</evidence>
<dbReference type="Proteomes" id="UP000321306">
    <property type="component" value="Unassembled WGS sequence"/>
</dbReference>
<organism evidence="2 3">
    <name type="scientific">Deinococcus cellulosilyticus (strain DSM 18568 / NBRC 106333 / KACC 11606 / 5516J-15)</name>
    <dbReference type="NCBI Taxonomy" id="1223518"/>
    <lineage>
        <taxon>Bacteria</taxon>
        <taxon>Thermotogati</taxon>
        <taxon>Deinococcota</taxon>
        <taxon>Deinococci</taxon>
        <taxon>Deinococcales</taxon>
        <taxon>Deinococcaceae</taxon>
        <taxon>Deinococcus</taxon>
    </lineage>
</organism>
<dbReference type="PANTHER" id="PTHR39336:SF1">
    <property type="entry name" value="PYRIDOXAMINE PHOSPHATE OXIDASE FAMILY PROTEIN (AFU_ORTHOLOGUE AFUA_6G11440)"/>
    <property type="match status" value="1"/>
</dbReference>
<dbReference type="InterPro" id="IPR011576">
    <property type="entry name" value="Pyridox_Oxase_N"/>
</dbReference>
<dbReference type="RefSeq" id="WP_146891241.1">
    <property type="nucleotide sequence ID" value="NZ_BJXB01000046.1"/>
</dbReference>
<reference evidence="2 3" key="1">
    <citation type="submission" date="2019-07" db="EMBL/GenBank/DDBJ databases">
        <title>Whole genome shotgun sequence of Deinococcus cellulosilyticus NBRC 106333.</title>
        <authorList>
            <person name="Hosoyama A."/>
            <person name="Uohara A."/>
            <person name="Ohji S."/>
            <person name="Ichikawa N."/>
        </authorList>
    </citation>
    <scope>NUCLEOTIDE SEQUENCE [LARGE SCALE GENOMIC DNA]</scope>
    <source>
        <strain evidence="2 3">NBRC 106333</strain>
    </source>
</reference>
<comment type="caution">
    <text evidence="2">The sequence shown here is derived from an EMBL/GenBank/DDBJ whole genome shotgun (WGS) entry which is preliminary data.</text>
</comment>
<dbReference type="EMBL" id="BJXB01000046">
    <property type="protein sequence ID" value="GEM49856.1"/>
    <property type="molecule type" value="Genomic_DNA"/>
</dbReference>
<dbReference type="SUPFAM" id="SSF50475">
    <property type="entry name" value="FMN-binding split barrel"/>
    <property type="match status" value="1"/>
</dbReference>
<name>A0A511NBC1_DEIC1</name>
<dbReference type="PANTHER" id="PTHR39336">
    <property type="entry name" value="PYRIDOXAMINE PHOSPHATE OXIDASE FAMILY PROTEIN (AFU_ORTHOLOGUE AFUA_6G11440)"/>
    <property type="match status" value="1"/>
</dbReference>